<reference evidence="2" key="1">
    <citation type="submission" date="2016-10" db="EMBL/GenBank/DDBJ databases">
        <authorList>
            <person name="Varghese N."/>
            <person name="Submissions S."/>
        </authorList>
    </citation>
    <scope>NUCLEOTIDE SEQUENCE [LARGE SCALE GENOMIC DNA]</scope>
    <source>
        <strain evidence="2">CGMCC 1.3704</strain>
    </source>
</reference>
<dbReference type="NCBIfam" id="NF045728">
    <property type="entry name" value="glycosyl_F510_1955"/>
    <property type="match status" value="1"/>
</dbReference>
<dbReference type="OrthoDB" id="9764804at2"/>
<organism evidence="1 2">
    <name type="scientific">Halobacillus dabanensis</name>
    <dbReference type="NCBI Taxonomy" id="240302"/>
    <lineage>
        <taxon>Bacteria</taxon>
        <taxon>Bacillati</taxon>
        <taxon>Bacillota</taxon>
        <taxon>Bacilli</taxon>
        <taxon>Bacillales</taxon>
        <taxon>Bacillaceae</taxon>
        <taxon>Halobacillus</taxon>
    </lineage>
</organism>
<sequence>MWRKYLLGLVSAGIVLSGCSQEVEEGAEKDEKTEQQESKDYLESFEGNFGHVHGLGYMKDGFAFAAHTGLKVYDGEEWKEAIHHPHDYMGFQVTEDGFLSSGHPIPNSDLENPLGLQKGTLEEEDLEALAFYKESDFHVMGAGYANPSVYIFNEQPNSELEQGFYKSPDRGNTWEPFDAAGIEGGIFQIAVHPTDEEKVAVATDSGVFLSENGGGSFEMISEAGQGGGLYFSEETLFFGLYKGEASMISYTLDDATTSSISLPEMSEDAVMYFAKEGDQMALYTFNGAAYYSEDGGGNWDKIAEEGETVS</sequence>
<keyword evidence="2" id="KW-1185">Reference proteome</keyword>
<dbReference type="EMBL" id="FOSB01000005">
    <property type="protein sequence ID" value="SFJ91152.1"/>
    <property type="molecule type" value="Genomic_DNA"/>
</dbReference>
<proteinExistence type="predicted"/>
<dbReference type="AlphaFoldDB" id="A0A1I3V7M7"/>
<dbReference type="SUPFAM" id="SSF110296">
    <property type="entry name" value="Oligoxyloglucan reducing end-specific cellobiohydrolase"/>
    <property type="match status" value="1"/>
</dbReference>
<name>A0A1I3V7M7_HALDA</name>
<gene>
    <name evidence="1" type="ORF">SAMN04487936_105175</name>
</gene>
<dbReference type="Gene3D" id="2.130.10.10">
    <property type="entry name" value="YVTN repeat-like/Quinoprotein amine dehydrogenase"/>
    <property type="match status" value="1"/>
</dbReference>
<dbReference type="PROSITE" id="PS51257">
    <property type="entry name" value="PROKAR_LIPOPROTEIN"/>
    <property type="match status" value="1"/>
</dbReference>
<dbReference type="Proteomes" id="UP000183557">
    <property type="component" value="Unassembled WGS sequence"/>
</dbReference>
<evidence type="ECO:0000313" key="1">
    <source>
        <dbReference type="EMBL" id="SFJ91152.1"/>
    </source>
</evidence>
<dbReference type="InterPro" id="IPR015943">
    <property type="entry name" value="WD40/YVTN_repeat-like_dom_sf"/>
</dbReference>
<dbReference type="RefSeq" id="WP_075036468.1">
    <property type="nucleotide sequence ID" value="NZ_FOSB01000005.1"/>
</dbReference>
<dbReference type="InterPro" id="IPR054817">
    <property type="entry name" value="Glycosyl_F510_1955-like"/>
</dbReference>
<accession>A0A1I3V7M7</accession>
<protein>
    <submittedName>
        <fullName evidence="1">Uncharacterized protein</fullName>
    </submittedName>
</protein>
<evidence type="ECO:0000313" key="2">
    <source>
        <dbReference type="Proteomes" id="UP000183557"/>
    </source>
</evidence>